<proteinExistence type="predicted"/>
<name>A0A1C7LVD4_GRIFR</name>
<comment type="caution">
    <text evidence="1">The sequence shown here is derived from an EMBL/GenBank/DDBJ whole genome shotgun (WGS) entry which is preliminary data.</text>
</comment>
<dbReference type="Proteomes" id="UP000092993">
    <property type="component" value="Unassembled WGS sequence"/>
</dbReference>
<organism evidence="1 2">
    <name type="scientific">Grifola frondosa</name>
    <name type="common">Maitake</name>
    <name type="synonym">Polyporus frondosus</name>
    <dbReference type="NCBI Taxonomy" id="5627"/>
    <lineage>
        <taxon>Eukaryota</taxon>
        <taxon>Fungi</taxon>
        <taxon>Dikarya</taxon>
        <taxon>Basidiomycota</taxon>
        <taxon>Agaricomycotina</taxon>
        <taxon>Agaricomycetes</taxon>
        <taxon>Polyporales</taxon>
        <taxon>Grifolaceae</taxon>
        <taxon>Grifola</taxon>
    </lineage>
</organism>
<sequence>MDWANPKTRAHLELYPIRTSSVSESYHAGKWVRGIDPELQAPMWADGSKHYYLGELAQLENGDLVVPRCWYHYKSGGEVYAEAFKVEEDEFVGTLTFTQATHS</sequence>
<accession>A0A1C7LVD4</accession>
<protein>
    <submittedName>
        <fullName evidence="1">Uncharacterized protein</fullName>
    </submittedName>
</protein>
<reference evidence="1 2" key="1">
    <citation type="submission" date="2016-03" db="EMBL/GenBank/DDBJ databases">
        <title>Whole genome sequencing of Grifola frondosa 9006-11.</title>
        <authorList>
            <person name="Min B."/>
            <person name="Park H."/>
            <person name="Kim J.-G."/>
            <person name="Cho H."/>
            <person name="Oh Y.-L."/>
            <person name="Kong W.-S."/>
            <person name="Choi I.-G."/>
        </authorList>
    </citation>
    <scope>NUCLEOTIDE SEQUENCE [LARGE SCALE GENOMIC DNA]</scope>
    <source>
        <strain evidence="1 2">9006-11</strain>
    </source>
</reference>
<gene>
    <name evidence="1" type="ORF">A0H81_11402</name>
</gene>
<dbReference type="OrthoDB" id="2792256at2759"/>
<dbReference type="EMBL" id="LUGG01000019">
    <property type="protein sequence ID" value="OBZ68723.1"/>
    <property type="molecule type" value="Genomic_DNA"/>
</dbReference>
<dbReference type="AlphaFoldDB" id="A0A1C7LVD4"/>
<evidence type="ECO:0000313" key="1">
    <source>
        <dbReference type="EMBL" id="OBZ68723.1"/>
    </source>
</evidence>
<keyword evidence="2" id="KW-1185">Reference proteome</keyword>
<dbReference type="STRING" id="5627.A0A1C7LVD4"/>
<evidence type="ECO:0000313" key="2">
    <source>
        <dbReference type="Proteomes" id="UP000092993"/>
    </source>
</evidence>